<dbReference type="InterPro" id="IPR000847">
    <property type="entry name" value="LysR_HTH_N"/>
</dbReference>
<dbReference type="Proteomes" id="UP000509367">
    <property type="component" value="Chromosome"/>
</dbReference>
<keyword evidence="7" id="KW-1185">Reference proteome</keyword>
<dbReference type="GO" id="GO:0006351">
    <property type="term" value="P:DNA-templated transcription"/>
    <property type="evidence" value="ECO:0007669"/>
    <property type="project" value="TreeGrafter"/>
</dbReference>
<sequence>MNWLHAVRVFREVAHLGSLSAAGRRLGMSPATVSRHVTALEHALNASLFHRSSRQMSLTEAGRTYKTMIEPIIAQIDEAKLAVEGLHSNPRGVLRVHSRQMVGAQYLTPLLPKFLDRYPEIDVDLAMSNYEIDIIEKGIDVDIRIGKLSDSALHARKIATSRRIVVASPTFLQIHGDQLKSPSGLVNVSCLTYRLSKGAVIWRFRRGSEEIEVPVTGRLQSDSGMTLLSAVMDGVGVALMSDWAVREAIADGRLVPLFTDYSASHSDYENGIYAVFEKREYLPRKTRVFIDFLCDELAYLNDD</sequence>
<protein>
    <submittedName>
        <fullName evidence="6">LysR family transcriptional regulator</fullName>
    </submittedName>
</protein>
<gene>
    <name evidence="6" type="ORF">HTY61_11460</name>
</gene>
<dbReference type="InterPro" id="IPR036390">
    <property type="entry name" value="WH_DNA-bd_sf"/>
</dbReference>
<dbReference type="PANTHER" id="PTHR30537">
    <property type="entry name" value="HTH-TYPE TRANSCRIPTIONAL REGULATOR"/>
    <property type="match status" value="1"/>
</dbReference>
<feature type="domain" description="HTH lysR-type" evidence="5">
    <location>
        <begin position="1"/>
        <end position="59"/>
    </location>
</feature>
<evidence type="ECO:0000256" key="1">
    <source>
        <dbReference type="ARBA" id="ARBA00009437"/>
    </source>
</evidence>
<dbReference type="GO" id="GO:0043565">
    <property type="term" value="F:sequence-specific DNA binding"/>
    <property type="evidence" value="ECO:0007669"/>
    <property type="project" value="TreeGrafter"/>
</dbReference>
<dbReference type="CDD" id="cd08422">
    <property type="entry name" value="PBP2_CrgA_like"/>
    <property type="match status" value="1"/>
</dbReference>
<dbReference type="InterPro" id="IPR036388">
    <property type="entry name" value="WH-like_DNA-bd_sf"/>
</dbReference>
<dbReference type="SUPFAM" id="SSF53850">
    <property type="entry name" value="Periplasmic binding protein-like II"/>
    <property type="match status" value="1"/>
</dbReference>
<dbReference type="RefSeq" id="WP_175276914.1">
    <property type="nucleotide sequence ID" value="NZ_CP054836.1"/>
</dbReference>
<keyword evidence="3" id="KW-0238">DNA-binding</keyword>
<dbReference type="Gene3D" id="3.40.190.290">
    <property type="match status" value="1"/>
</dbReference>
<dbReference type="InterPro" id="IPR005119">
    <property type="entry name" value="LysR_subst-bd"/>
</dbReference>
<dbReference type="KEGG" id="orm:HTY61_11460"/>
<keyword evidence="2" id="KW-0805">Transcription regulation</keyword>
<dbReference type="PROSITE" id="PS50931">
    <property type="entry name" value="HTH_LYSR"/>
    <property type="match status" value="1"/>
</dbReference>
<evidence type="ECO:0000256" key="2">
    <source>
        <dbReference type="ARBA" id="ARBA00023015"/>
    </source>
</evidence>
<dbReference type="AlphaFoldDB" id="A0A6N1VI58"/>
<evidence type="ECO:0000256" key="4">
    <source>
        <dbReference type="ARBA" id="ARBA00023163"/>
    </source>
</evidence>
<proteinExistence type="inferred from homology"/>
<dbReference type="Gene3D" id="1.10.10.10">
    <property type="entry name" value="Winged helix-like DNA-binding domain superfamily/Winged helix DNA-binding domain"/>
    <property type="match status" value="1"/>
</dbReference>
<organism evidence="6 7">
    <name type="scientific">Oricola thermophila</name>
    <dbReference type="NCBI Taxonomy" id="2742145"/>
    <lineage>
        <taxon>Bacteria</taxon>
        <taxon>Pseudomonadati</taxon>
        <taxon>Pseudomonadota</taxon>
        <taxon>Alphaproteobacteria</taxon>
        <taxon>Hyphomicrobiales</taxon>
        <taxon>Ahrensiaceae</taxon>
        <taxon>Oricola</taxon>
    </lineage>
</organism>
<evidence type="ECO:0000259" key="5">
    <source>
        <dbReference type="PROSITE" id="PS50931"/>
    </source>
</evidence>
<dbReference type="FunFam" id="1.10.10.10:FF:000001">
    <property type="entry name" value="LysR family transcriptional regulator"/>
    <property type="match status" value="1"/>
</dbReference>
<evidence type="ECO:0000256" key="3">
    <source>
        <dbReference type="ARBA" id="ARBA00023125"/>
    </source>
</evidence>
<dbReference type="GO" id="GO:0003700">
    <property type="term" value="F:DNA-binding transcription factor activity"/>
    <property type="evidence" value="ECO:0007669"/>
    <property type="project" value="InterPro"/>
</dbReference>
<keyword evidence="4" id="KW-0804">Transcription</keyword>
<dbReference type="Pfam" id="PF00126">
    <property type="entry name" value="HTH_1"/>
    <property type="match status" value="1"/>
</dbReference>
<evidence type="ECO:0000313" key="7">
    <source>
        <dbReference type="Proteomes" id="UP000509367"/>
    </source>
</evidence>
<dbReference type="PANTHER" id="PTHR30537:SF5">
    <property type="entry name" value="HTH-TYPE TRANSCRIPTIONAL ACTIVATOR TTDR-RELATED"/>
    <property type="match status" value="1"/>
</dbReference>
<dbReference type="EMBL" id="CP054836">
    <property type="protein sequence ID" value="QKV19022.1"/>
    <property type="molecule type" value="Genomic_DNA"/>
</dbReference>
<reference evidence="6 7" key="1">
    <citation type="submission" date="2020-06" db="EMBL/GenBank/DDBJ databases">
        <title>Oricola thermophila sp. nov. isolated from a tidal sediments.</title>
        <authorList>
            <person name="Kwon K.K."/>
            <person name="Yang S.-H."/>
            <person name="Park M.-J."/>
        </authorList>
    </citation>
    <scope>NUCLEOTIDE SEQUENCE [LARGE SCALE GENOMIC DNA]</scope>
    <source>
        <strain evidence="6 7">MEBiC13590</strain>
    </source>
</reference>
<dbReference type="Pfam" id="PF03466">
    <property type="entry name" value="LysR_substrate"/>
    <property type="match status" value="1"/>
</dbReference>
<dbReference type="InterPro" id="IPR058163">
    <property type="entry name" value="LysR-type_TF_proteobact-type"/>
</dbReference>
<comment type="similarity">
    <text evidence="1">Belongs to the LysR transcriptional regulatory family.</text>
</comment>
<dbReference type="SUPFAM" id="SSF46785">
    <property type="entry name" value="Winged helix' DNA-binding domain"/>
    <property type="match status" value="1"/>
</dbReference>
<name>A0A6N1VI58_9HYPH</name>
<accession>A0A6N1VI58</accession>
<evidence type="ECO:0000313" key="6">
    <source>
        <dbReference type="EMBL" id="QKV19022.1"/>
    </source>
</evidence>